<dbReference type="HAMAP" id="MF_00278">
    <property type="entry name" value="HisH"/>
    <property type="match status" value="1"/>
</dbReference>
<dbReference type="AlphaFoldDB" id="A0A1G6TBQ4"/>
<keyword evidence="4 10" id="KW-0378">Hydrolase</keyword>
<evidence type="ECO:0000256" key="5">
    <source>
        <dbReference type="ARBA" id="ARBA00022962"/>
    </source>
</evidence>
<dbReference type="Proteomes" id="UP000183685">
    <property type="component" value="Unassembled WGS sequence"/>
</dbReference>
<sequence>MKNPIISILDYGSGNIGSLVNMFNHIGTKVQVVSKAEKISSDAALVLPGVGHFGRAVEKLEKNGATEAILKHVDAGKPLLGICVGMQMLFEHSSEGDAPGLGLIKGKVRHFDRDRFSRRLPLPHVGWGSVGPVNAIGHRLLQNMPKHPRFYFVHSYHAECANQSDAIMEATYGYQFTCAVAHQNITGFQFHPEKSHVFGMALLSNWIKCINDQ</sequence>
<reference evidence="13 14" key="1">
    <citation type="submission" date="2016-10" db="EMBL/GenBank/DDBJ databases">
        <authorList>
            <person name="de Groot N.N."/>
        </authorList>
    </citation>
    <scope>NUCLEOTIDE SEQUENCE [LARGE SCALE GENOMIC DNA]</scope>
    <source>
        <strain evidence="13 14">CGMCC 1.9109</strain>
    </source>
</reference>
<comment type="catalytic activity">
    <reaction evidence="8 10">
        <text>5-[(5-phospho-1-deoxy-D-ribulos-1-ylimino)methylamino]-1-(5-phospho-beta-D-ribosyl)imidazole-4-carboxamide + L-glutamine = D-erythro-1-(imidazol-4-yl)glycerol 3-phosphate + 5-amino-1-(5-phospho-beta-D-ribosyl)imidazole-4-carboxamide + L-glutamate + H(+)</text>
        <dbReference type="Rhea" id="RHEA:24793"/>
        <dbReference type="ChEBI" id="CHEBI:15378"/>
        <dbReference type="ChEBI" id="CHEBI:29985"/>
        <dbReference type="ChEBI" id="CHEBI:58278"/>
        <dbReference type="ChEBI" id="CHEBI:58359"/>
        <dbReference type="ChEBI" id="CHEBI:58475"/>
        <dbReference type="ChEBI" id="CHEBI:58525"/>
        <dbReference type="EC" id="4.3.2.10"/>
    </reaction>
</comment>
<keyword evidence="6 10" id="KW-0368">Histidine biosynthesis</keyword>
<dbReference type="STRING" id="637679.GCA_001550055_00702"/>
<dbReference type="EC" id="4.3.2.10" evidence="10"/>
<dbReference type="GO" id="GO:0004359">
    <property type="term" value="F:glutaminase activity"/>
    <property type="evidence" value="ECO:0007669"/>
    <property type="project" value="UniProtKB-EC"/>
</dbReference>
<evidence type="ECO:0000256" key="4">
    <source>
        <dbReference type="ARBA" id="ARBA00022801"/>
    </source>
</evidence>
<gene>
    <name evidence="10" type="primary">hisH</name>
    <name evidence="13" type="ORF">SAMN04488071_0187</name>
</gene>
<comment type="subcellular location">
    <subcellularLocation>
        <location evidence="10">Cytoplasm</location>
    </subcellularLocation>
</comment>
<comment type="catalytic activity">
    <reaction evidence="9 10">
        <text>L-glutamine + H2O = L-glutamate + NH4(+)</text>
        <dbReference type="Rhea" id="RHEA:15889"/>
        <dbReference type="ChEBI" id="CHEBI:15377"/>
        <dbReference type="ChEBI" id="CHEBI:28938"/>
        <dbReference type="ChEBI" id="CHEBI:29985"/>
        <dbReference type="ChEBI" id="CHEBI:58359"/>
        <dbReference type="EC" id="3.5.1.2"/>
    </reaction>
</comment>
<dbReference type="GO" id="GO:0000107">
    <property type="term" value="F:imidazoleglycerol-phosphate synthase activity"/>
    <property type="evidence" value="ECO:0007669"/>
    <property type="project" value="UniProtKB-UniRule"/>
</dbReference>
<dbReference type="OrthoDB" id="9807137at2"/>
<dbReference type="PANTHER" id="PTHR42701">
    <property type="entry name" value="IMIDAZOLE GLYCEROL PHOSPHATE SYNTHASE SUBUNIT HISH"/>
    <property type="match status" value="1"/>
</dbReference>
<keyword evidence="10" id="KW-0963">Cytoplasm</keyword>
<evidence type="ECO:0000259" key="12">
    <source>
        <dbReference type="Pfam" id="PF00117"/>
    </source>
</evidence>
<protein>
    <recommendedName>
        <fullName evidence="10">Imidazole glycerol phosphate synthase subunit HisH</fullName>
        <ecNumber evidence="10">4.3.2.10</ecNumber>
    </recommendedName>
    <alternativeName>
        <fullName evidence="10">IGP synthase glutaminase subunit</fullName>
        <ecNumber evidence="10">3.5.1.2</ecNumber>
    </alternativeName>
    <alternativeName>
        <fullName evidence="10">IGP synthase subunit HisH</fullName>
    </alternativeName>
    <alternativeName>
        <fullName evidence="10">ImGP synthase subunit HisH</fullName>
        <shortName evidence="10">IGPS subunit HisH</shortName>
    </alternativeName>
</protein>
<comment type="subunit">
    <text evidence="2 10">Heterodimer of HisH and HisF.</text>
</comment>
<comment type="pathway">
    <text evidence="1 10">Amino-acid biosynthesis; L-histidine biosynthesis; L-histidine from 5-phospho-alpha-D-ribose 1-diphosphate: step 5/9.</text>
</comment>
<dbReference type="NCBIfam" id="TIGR01855">
    <property type="entry name" value="IMP_synth_hisH"/>
    <property type="match status" value="1"/>
</dbReference>
<keyword evidence="14" id="KW-1185">Reference proteome</keyword>
<feature type="active site" evidence="10 11">
    <location>
        <position position="193"/>
    </location>
</feature>
<evidence type="ECO:0000256" key="11">
    <source>
        <dbReference type="PIRSR" id="PIRSR000495-1"/>
    </source>
</evidence>
<evidence type="ECO:0000256" key="7">
    <source>
        <dbReference type="ARBA" id="ARBA00023239"/>
    </source>
</evidence>
<evidence type="ECO:0000313" key="14">
    <source>
        <dbReference type="Proteomes" id="UP000183685"/>
    </source>
</evidence>
<organism evidence="13 14">
    <name type="scientific">Kordiimonas lacus</name>
    <dbReference type="NCBI Taxonomy" id="637679"/>
    <lineage>
        <taxon>Bacteria</taxon>
        <taxon>Pseudomonadati</taxon>
        <taxon>Pseudomonadota</taxon>
        <taxon>Alphaproteobacteria</taxon>
        <taxon>Kordiimonadales</taxon>
        <taxon>Kordiimonadaceae</taxon>
        <taxon>Kordiimonas</taxon>
    </lineage>
</organism>
<dbReference type="GO" id="GO:0016829">
    <property type="term" value="F:lyase activity"/>
    <property type="evidence" value="ECO:0007669"/>
    <property type="project" value="UniProtKB-KW"/>
</dbReference>
<dbReference type="InterPro" id="IPR029062">
    <property type="entry name" value="Class_I_gatase-like"/>
</dbReference>
<evidence type="ECO:0000256" key="2">
    <source>
        <dbReference type="ARBA" id="ARBA00011152"/>
    </source>
</evidence>
<feature type="domain" description="Glutamine amidotransferase" evidence="12">
    <location>
        <begin position="8"/>
        <end position="205"/>
    </location>
</feature>
<accession>A0A1G6TBQ4</accession>
<dbReference type="PROSITE" id="PS51273">
    <property type="entry name" value="GATASE_TYPE_1"/>
    <property type="match status" value="1"/>
</dbReference>
<dbReference type="GO" id="GO:0005737">
    <property type="term" value="C:cytoplasm"/>
    <property type="evidence" value="ECO:0007669"/>
    <property type="project" value="UniProtKB-SubCell"/>
</dbReference>
<evidence type="ECO:0000256" key="3">
    <source>
        <dbReference type="ARBA" id="ARBA00022605"/>
    </source>
</evidence>
<feature type="active site" evidence="10 11">
    <location>
        <position position="191"/>
    </location>
</feature>
<dbReference type="InterPro" id="IPR017926">
    <property type="entry name" value="GATASE"/>
</dbReference>
<name>A0A1G6TBQ4_9PROT</name>
<evidence type="ECO:0000256" key="9">
    <source>
        <dbReference type="ARBA" id="ARBA00049534"/>
    </source>
</evidence>
<dbReference type="EMBL" id="FNAK01000001">
    <property type="protein sequence ID" value="SDD26562.1"/>
    <property type="molecule type" value="Genomic_DNA"/>
</dbReference>
<dbReference type="UniPathway" id="UPA00031">
    <property type="reaction ID" value="UER00010"/>
</dbReference>
<evidence type="ECO:0000256" key="8">
    <source>
        <dbReference type="ARBA" id="ARBA00047838"/>
    </source>
</evidence>
<dbReference type="InterPro" id="IPR010139">
    <property type="entry name" value="Imidazole-glycPsynth_HisH"/>
</dbReference>
<keyword evidence="5 10" id="KW-0315">Glutamine amidotransferase</keyword>
<evidence type="ECO:0000313" key="13">
    <source>
        <dbReference type="EMBL" id="SDD26562.1"/>
    </source>
</evidence>
<evidence type="ECO:0000256" key="1">
    <source>
        <dbReference type="ARBA" id="ARBA00005091"/>
    </source>
</evidence>
<keyword evidence="3 10" id="KW-0028">Amino-acid biosynthesis</keyword>
<dbReference type="CDD" id="cd01748">
    <property type="entry name" value="GATase1_IGP_Synthase"/>
    <property type="match status" value="1"/>
</dbReference>
<dbReference type="SUPFAM" id="SSF52317">
    <property type="entry name" value="Class I glutamine amidotransferase-like"/>
    <property type="match status" value="1"/>
</dbReference>
<dbReference type="PIRSF" id="PIRSF000495">
    <property type="entry name" value="Amidotransf_hisH"/>
    <property type="match status" value="1"/>
</dbReference>
<evidence type="ECO:0000256" key="10">
    <source>
        <dbReference type="HAMAP-Rule" id="MF_00278"/>
    </source>
</evidence>
<dbReference type="PANTHER" id="PTHR42701:SF1">
    <property type="entry name" value="IMIDAZOLE GLYCEROL PHOSPHATE SYNTHASE SUBUNIT HISH"/>
    <property type="match status" value="1"/>
</dbReference>
<keyword evidence="7 10" id="KW-0456">Lyase</keyword>
<dbReference type="GO" id="GO:0000105">
    <property type="term" value="P:L-histidine biosynthetic process"/>
    <property type="evidence" value="ECO:0007669"/>
    <property type="project" value="UniProtKB-UniRule"/>
</dbReference>
<dbReference type="EC" id="3.5.1.2" evidence="10"/>
<dbReference type="RefSeq" id="WP_068308881.1">
    <property type="nucleotide sequence ID" value="NZ_FNAK01000001.1"/>
</dbReference>
<dbReference type="Gene3D" id="3.40.50.880">
    <property type="match status" value="1"/>
</dbReference>
<keyword evidence="13" id="KW-0808">Transferase</keyword>
<evidence type="ECO:0000256" key="6">
    <source>
        <dbReference type="ARBA" id="ARBA00023102"/>
    </source>
</evidence>
<comment type="function">
    <text evidence="10">IGPS catalyzes the conversion of PRFAR and glutamine to IGP, AICAR and glutamate. The HisH subunit catalyzes the hydrolysis of glutamine to glutamate and ammonia as part of the synthesis of IGP and AICAR. The resulting ammonia molecule is channeled to the active site of HisF.</text>
</comment>
<dbReference type="Pfam" id="PF00117">
    <property type="entry name" value="GATase"/>
    <property type="match status" value="1"/>
</dbReference>
<feature type="active site" description="Nucleophile" evidence="10 11">
    <location>
        <position position="83"/>
    </location>
</feature>
<proteinExistence type="inferred from homology"/>